<evidence type="ECO:0000313" key="1">
    <source>
        <dbReference type="EMBL" id="SNX85243.1"/>
    </source>
</evidence>
<dbReference type="Proteomes" id="UP001294444">
    <property type="component" value="Unassembled WGS sequence"/>
</dbReference>
<keyword evidence="2" id="KW-1185">Reference proteome</keyword>
<accession>A0AAJ5C657</accession>
<dbReference type="EMBL" id="OAPG01000009">
    <property type="protein sequence ID" value="SNX85243.1"/>
    <property type="molecule type" value="Genomic_DNA"/>
</dbReference>
<evidence type="ECO:0000313" key="2">
    <source>
        <dbReference type="Proteomes" id="UP001294444"/>
    </source>
</evidence>
<reference evidence="1" key="1">
    <citation type="submission" date="2023-10" db="EMBL/GenBank/DDBJ databases">
        <authorList>
            <person name="Guldener U."/>
        </authorList>
    </citation>
    <scope>NUCLEOTIDE SEQUENCE</scope>
    <source>
        <strain evidence="1">Mp4</strain>
    </source>
</reference>
<dbReference type="AlphaFoldDB" id="A0AAJ5C657"/>
<sequence length="316" mass="35068">MLVTKRRVWLWTQTAVFIVLLSALLSFATRPLSLPTIPEEAEEFVGPAAAVTTNSGAATGQGTKTGPVDRGLYPPKSQSTAYRYSTIQFRKMRRIPATGLVRGQNGKLIPYRLRPLFYPLPEATGDANQGSILTRLMKAKFTRPTAIPSTKRGMARLLDRIHQDASFVGKMESDPSATGKRYQAVHIQDRSDAAKSLEEMMKAKQPFYVHGANGKVWYFDTKDGNRYSYTDKLDPSDQELVKNFFTTAATTRENPGSSSYGTTEQSGSRFFASPAPARHVIGIESSHAPSWLRKLAETAKSLFRRPSDTTRSMHIV</sequence>
<protein>
    <submittedName>
        <fullName evidence="1">Uncharacterized protein</fullName>
    </submittedName>
</protein>
<organism evidence="1 2">
    <name type="scientific">Melanopsichium pennsylvanicum</name>
    <dbReference type="NCBI Taxonomy" id="63383"/>
    <lineage>
        <taxon>Eukaryota</taxon>
        <taxon>Fungi</taxon>
        <taxon>Dikarya</taxon>
        <taxon>Basidiomycota</taxon>
        <taxon>Ustilaginomycotina</taxon>
        <taxon>Ustilaginomycetes</taxon>
        <taxon>Ustilaginales</taxon>
        <taxon>Ustilaginaceae</taxon>
        <taxon>Melanopsichium</taxon>
    </lineage>
</organism>
<name>A0AAJ5C657_9BASI</name>
<comment type="caution">
    <text evidence="1">The sequence shown here is derived from an EMBL/GenBank/DDBJ whole genome shotgun (WGS) entry which is preliminary data.</text>
</comment>
<gene>
    <name evidence="1" type="ORF">MEPE_03952</name>
</gene>
<proteinExistence type="predicted"/>